<organism evidence="1 2">
    <name type="scientific">Teichococcus wenyumeiae</name>
    <dbReference type="NCBI Taxonomy" id="2478470"/>
    <lineage>
        <taxon>Bacteria</taxon>
        <taxon>Pseudomonadati</taxon>
        <taxon>Pseudomonadota</taxon>
        <taxon>Alphaproteobacteria</taxon>
        <taxon>Acetobacterales</taxon>
        <taxon>Roseomonadaceae</taxon>
        <taxon>Roseomonas</taxon>
    </lineage>
</organism>
<dbReference type="InParanoid" id="A0A3A9JJW5"/>
<protein>
    <submittedName>
        <fullName evidence="1">Uncharacterized protein</fullName>
    </submittedName>
</protein>
<sequence length="96" mass="10038">MVGVELRKGLTEVRNAVGIAPSAPAQSVVNALYAAMRALNANDVEAARRALQPPLFIGGGEATLSRLSNLPRLPQAAYATSLAARELDRSTPLPAM</sequence>
<dbReference type="AlphaFoldDB" id="A0A3A9JJW5"/>
<reference evidence="1 2" key="1">
    <citation type="submission" date="2018-09" db="EMBL/GenBank/DDBJ databases">
        <title>Roseomonas sp. nov., isolated from feces of Tibetan antelopes in the Qinghai-Tibet plateau, China.</title>
        <authorList>
            <person name="Tian Z."/>
        </authorList>
    </citation>
    <scope>NUCLEOTIDE SEQUENCE [LARGE SCALE GENOMIC DNA]</scope>
    <source>
        <strain evidence="1 2">Z24</strain>
    </source>
</reference>
<accession>A0A3A9JJW5</accession>
<dbReference type="Proteomes" id="UP000278036">
    <property type="component" value="Unassembled WGS sequence"/>
</dbReference>
<evidence type="ECO:0000313" key="2">
    <source>
        <dbReference type="Proteomes" id="UP000278036"/>
    </source>
</evidence>
<gene>
    <name evidence="1" type="ORF">D6Z83_11380</name>
</gene>
<evidence type="ECO:0000313" key="1">
    <source>
        <dbReference type="EMBL" id="RKK04056.1"/>
    </source>
</evidence>
<dbReference type="EMBL" id="RAQU01000058">
    <property type="protein sequence ID" value="RKK04056.1"/>
    <property type="molecule type" value="Genomic_DNA"/>
</dbReference>
<proteinExistence type="predicted"/>
<name>A0A3A9JJW5_9PROT</name>
<comment type="caution">
    <text evidence="1">The sequence shown here is derived from an EMBL/GenBank/DDBJ whole genome shotgun (WGS) entry which is preliminary data.</text>
</comment>